<dbReference type="Pfam" id="PF22725">
    <property type="entry name" value="GFO_IDH_MocA_C3"/>
    <property type="match status" value="1"/>
</dbReference>
<protein>
    <submittedName>
        <fullName evidence="3">Gfo/Idh/MocA family oxidoreductase</fullName>
    </submittedName>
</protein>
<sequence>MLKLGIIGTNWITHQFVGAAIETQQFELHSIYSRSVESGLKFGETYQQTNVYTDLSAFFADEALEVVYLASPNSMHYEQAKQALLAGKHVISEKPAVSRLVELEELHQLADTQGVFYFEAARNIHEENFKQVAEMIPALGPIVTANFSYMKYSSRYDQVVAGEEPNIFSPKFSGGALMDLGIYLVYSAVAWFGKPEEVHYFARKLPTGVDGVGHMIFRYQDFDVNMMTGKSSTSFLPSEIIGHTQTISMNATNSIEEISLYDHTTGEMTAIPVVKEDNPMVEEARTFAQLINRDDLQDATYRELLDVMHTVHEVMEDLRLQEGITFAADIKE</sequence>
<evidence type="ECO:0000259" key="1">
    <source>
        <dbReference type="Pfam" id="PF01408"/>
    </source>
</evidence>
<dbReference type="Gene3D" id="3.40.50.720">
    <property type="entry name" value="NAD(P)-binding Rossmann-like Domain"/>
    <property type="match status" value="1"/>
</dbReference>
<dbReference type="SUPFAM" id="SSF55347">
    <property type="entry name" value="Glyceraldehyde-3-phosphate dehydrogenase-like, C-terminal domain"/>
    <property type="match status" value="1"/>
</dbReference>
<feature type="domain" description="GFO/IDH/MocA-like oxidoreductase" evidence="2">
    <location>
        <begin position="138"/>
        <end position="221"/>
    </location>
</feature>
<dbReference type="InterPro" id="IPR055170">
    <property type="entry name" value="GFO_IDH_MocA-like_dom"/>
</dbReference>
<evidence type="ECO:0000313" key="4">
    <source>
        <dbReference type="Proteomes" id="UP000298615"/>
    </source>
</evidence>
<reference evidence="3 4" key="1">
    <citation type="submission" date="2019-04" db="EMBL/GenBank/DDBJ databases">
        <title>Vagococcus sp. nov., isolated from faeces of yaks (Bos grunniens).</title>
        <authorList>
            <person name="Ge Y."/>
        </authorList>
    </citation>
    <scope>NUCLEOTIDE SEQUENCE [LARGE SCALE GENOMIC DNA]</scope>
    <source>
        <strain evidence="3 4">MN-17</strain>
    </source>
</reference>
<keyword evidence="4" id="KW-1185">Reference proteome</keyword>
<accession>A0A4D7CUV4</accession>
<dbReference type="PANTHER" id="PTHR43054">
    <property type="match status" value="1"/>
</dbReference>
<dbReference type="EMBL" id="CP039712">
    <property type="protein sequence ID" value="QCI87074.1"/>
    <property type="molecule type" value="Genomic_DNA"/>
</dbReference>
<dbReference type="Pfam" id="PF01408">
    <property type="entry name" value="GFO_IDH_MocA"/>
    <property type="match status" value="1"/>
</dbReference>
<dbReference type="InterPro" id="IPR000683">
    <property type="entry name" value="Gfo/Idh/MocA-like_OxRdtase_N"/>
</dbReference>
<name>A0A4D7CUV4_9ENTE</name>
<evidence type="ECO:0000259" key="2">
    <source>
        <dbReference type="Pfam" id="PF22725"/>
    </source>
</evidence>
<gene>
    <name evidence="3" type="ORF">FA707_08885</name>
</gene>
<proteinExistence type="predicted"/>
<dbReference type="Proteomes" id="UP000298615">
    <property type="component" value="Chromosome"/>
</dbReference>
<evidence type="ECO:0000313" key="3">
    <source>
        <dbReference type="EMBL" id="QCI87074.1"/>
    </source>
</evidence>
<feature type="domain" description="Gfo/Idh/MocA-like oxidoreductase N-terminal" evidence="1">
    <location>
        <begin position="3"/>
        <end position="118"/>
    </location>
</feature>
<dbReference type="GO" id="GO:0000166">
    <property type="term" value="F:nucleotide binding"/>
    <property type="evidence" value="ECO:0007669"/>
    <property type="project" value="InterPro"/>
</dbReference>
<organism evidence="3 4">
    <name type="scientific">Vagococcus zengguangii</name>
    <dbReference type="NCBI Taxonomy" id="2571750"/>
    <lineage>
        <taxon>Bacteria</taxon>
        <taxon>Bacillati</taxon>
        <taxon>Bacillota</taxon>
        <taxon>Bacilli</taxon>
        <taxon>Lactobacillales</taxon>
        <taxon>Enterococcaceae</taxon>
        <taxon>Vagococcus</taxon>
    </lineage>
</organism>
<dbReference type="KEGG" id="vao:FA707_08885"/>
<dbReference type="Gene3D" id="3.30.360.10">
    <property type="entry name" value="Dihydrodipicolinate Reductase, domain 2"/>
    <property type="match status" value="1"/>
</dbReference>
<dbReference type="InterPro" id="IPR036291">
    <property type="entry name" value="NAD(P)-bd_dom_sf"/>
</dbReference>
<dbReference type="AlphaFoldDB" id="A0A4D7CUV4"/>
<dbReference type="SUPFAM" id="SSF51735">
    <property type="entry name" value="NAD(P)-binding Rossmann-fold domains"/>
    <property type="match status" value="1"/>
</dbReference>
<dbReference type="RefSeq" id="WP_136953896.1">
    <property type="nucleotide sequence ID" value="NZ_CP039712.1"/>
</dbReference>
<dbReference type="PANTHER" id="PTHR43054:SF1">
    <property type="entry name" value="SCYLLO-INOSITOL 2-DEHYDROGENASE (NADP(+)) IOLU"/>
    <property type="match status" value="1"/>
</dbReference>